<evidence type="ECO:0000256" key="1">
    <source>
        <dbReference type="SAM" id="Phobius"/>
    </source>
</evidence>
<dbReference type="AlphaFoldDB" id="A0A2M9A6Y6"/>
<protein>
    <submittedName>
        <fullName evidence="2">Uncharacterized protein</fullName>
    </submittedName>
</protein>
<keyword evidence="1" id="KW-0812">Transmembrane</keyword>
<sequence length="121" mass="13426">MVLDIGRIESWNASKHTGTIYSDATHKSYTVDKSAFGRIPREPIVGDIVTIDSLVPRSVNKVETARIRGLVPKKSNFGTILGVILFFAVLFFIWKSGVLEAFDVVKTETPVKLEAPSLLHR</sequence>
<dbReference type="RefSeq" id="WP_100425386.1">
    <property type="nucleotide sequence ID" value="NZ_JAQXKX010000013.1"/>
</dbReference>
<dbReference type="OrthoDB" id="9811819at2"/>
<accession>A0A2M9A6Y6</accession>
<keyword evidence="3" id="KW-1185">Reference proteome</keyword>
<keyword evidence="1" id="KW-0472">Membrane</keyword>
<proteinExistence type="predicted"/>
<evidence type="ECO:0000313" key="3">
    <source>
        <dbReference type="Proteomes" id="UP000231134"/>
    </source>
</evidence>
<organism evidence="2 3">
    <name type="scientific">Hallerella succinigenes</name>
    <dbReference type="NCBI Taxonomy" id="1896222"/>
    <lineage>
        <taxon>Bacteria</taxon>
        <taxon>Pseudomonadati</taxon>
        <taxon>Fibrobacterota</taxon>
        <taxon>Fibrobacteria</taxon>
        <taxon>Fibrobacterales</taxon>
        <taxon>Fibrobacteraceae</taxon>
        <taxon>Hallerella</taxon>
    </lineage>
</organism>
<name>A0A2M9A6Y6_9BACT</name>
<dbReference type="EMBL" id="PGEX01000001">
    <property type="protein sequence ID" value="PJJ41418.1"/>
    <property type="molecule type" value="Genomic_DNA"/>
</dbReference>
<keyword evidence="1" id="KW-1133">Transmembrane helix</keyword>
<comment type="caution">
    <text evidence="2">The sequence shown here is derived from an EMBL/GenBank/DDBJ whole genome shotgun (WGS) entry which is preliminary data.</text>
</comment>
<gene>
    <name evidence="2" type="ORF">BGX16_1385</name>
</gene>
<evidence type="ECO:0000313" key="2">
    <source>
        <dbReference type="EMBL" id="PJJ41418.1"/>
    </source>
</evidence>
<feature type="transmembrane region" description="Helical" evidence="1">
    <location>
        <begin position="76"/>
        <end position="94"/>
    </location>
</feature>
<dbReference type="Proteomes" id="UP000231134">
    <property type="component" value="Unassembled WGS sequence"/>
</dbReference>
<reference evidence="2 3" key="1">
    <citation type="submission" date="2017-11" db="EMBL/GenBank/DDBJ databases">
        <title>Animal gut microbial communities from fecal samples from Wisconsin, USA.</title>
        <authorList>
            <person name="Neumann A."/>
        </authorList>
    </citation>
    <scope>NUCLEOTIDE SEQUENCE [LARGE SCALE GENOMIC DNA]</scope>
    <source>
        <strain evidence="2 3">UWS3</strain>
    </source>
</reference>